<sequence>MTAPNAQSGSPVAKGYRRLHGAVSRLVHGVALGANATGTLMVLALVIVVNYDMLARTLANRPLHGTIELVQFAMVLIVFLQLPDVIRAGRLTRSDGFLVLLETRAPRVADMLRRAIDLLSFVVMTMIAVASFPLFFEMWESQDYFGIPGVFTAPWWPIKLTVLASAILCATVFALKVLKPGSASTQ</sequence>
<evidence type="ECO:0000256" key="6">
    <source>
        <dbReference type="ARBA" id="ARBA00023136"/>
    </source>
</evidence>
<proteinExistence type="inferred from homology"/>
<evidence type="ECO:0000256" key="1">
    <source>
        <dbReference type="ARBA" id="ARBA00004651"/>
    </source>
</evidence>
<organism evidence="9 10">
    <name type="scientific">Antarctobacter heliothermus</name>
    <dbReference type="NCBI Taxonomy" id="74033"/>
    <lineage>
        <taxon>Bacteria</taxon>
        <taxon>Pseudomonadati</taxon>
        <taxon>Pseudomonadota</taxon>
        <taxon>Alphaproteobacteria</taxon>
        <taxon>Rhodobacterales</taxon>
        <taxon>Roseobacteraceae</taxon>
        <taxon>Antarctobacter</taxon>
    </lineage>
</organism>
<comment type="subcellular location">
    <subcellularLocation>
        <location evidence="7">Cell inner membrane</location>
        <topology evidence="7">Multi-pass membrane protein</topology>
    </subcellularLocation>
    <subcellularLocation>
        <location evidence="1">Cell membrane</location>
        <topology evidence="1">Multi-pass membrane protein</topology>
    </subcellularLocation>
</comment>
<keyword evidence="4 7" id="KW-0812">Transmembrane</keyword>
<evidence type="ECO:0000256" key="2">
    <source>
        <dbReference type="ARBA" id="ARBA00022448"/>
    </source>
</evidence>
<dbReference type="GO" id="GO:0005886">
    <property type="term" value="C:plasma membrane"/>
    <property type="evidence" value="ECO:0007669"/>
    <property type="project" value="UniProtKB-SubCell"/>
</dbReference>
<dbReference type="RefSeq" id="WP_217621225.1">
    <property type="nucleotide sequence ID" value="NZ_CP022540.1"/>
</dbReference>
<evidence type="ECO:0000259" key="8">
    <source>
        <dbReference type="Pfam" id="PF04290"/>
    </source>
</evidence>
<evidence type="ECO:0000256" key="5">
    <source>
        <dbReference type="ARBA" id="ARBA00022989"/>
    </source>
</evidence>
<dbReference type="Pfam" id="PF04290">
    <property type="entry name" value="DctQ"/>
    <property type="match status" value="1"/>
</dbReference>
<dbReference type="InterPro" id="IPR055348">
    <property type="entry name" value="DctQ"/>
</dbReference>
<reference evidence="9 10" key="1">
    <citation type="submission" date="2017-07" db="EMBL/GenBank/DDBJ databases">
        <title>Genome Sequence of Antarctobacter heliothermus Strain SMS3 Isolated from a culture of the Diatom Skeletonema marinoi.</title>
        <authorList>
            <person name="Topel M."/>
            <person name="Pinder M.I.M."/>
            <person name="Johansson O.N."/>
            <person name="Kourtchenko O."/>
            <person name="Godhe A."/>
            <person name="Clarke A.K."/>
        </authorList>
    </citation>
    <scope>NUCLEOTIDE SEQUENCE [LARGE SCALE GENOMIC DNA]</scope>
    <source>
        <strain evidence="9 10">SMS3</strain>
    </source>
</reference>
<feature type="transmembrane region" description="Helical" evidence="7">
    <location>
        <begin position="115"/>
        <end position="136"/>
    </location>
</feature>
<dbReference type="AlphaFoldDB" id="A0A222E121"/>
<evidence type="ECO:0000313" key="10">
    <source>
        <dbReference type="Proteomes" id="UP000203589"/>
    </source>
</evidence>
<dbReference type="GO" id="GO:0022857">
    <property type="term" value="F:transmembrane transporter activity"/>
    <property type="evidence" value="ECO:0007669"/>
    <property type="project" value="UniProtKB-UniRule"/>
</dbReference>
<keyword evidence="5 7" id="KW-1133">Transmembrane helix</keyword>
<comment type="function">
    <text evidence="7">Part of the tripartite ATP-independent periplasmic (TRAP) transport system.</text>
</comment>
<comment type="similarity">
    <text evidence="7">Belongs to the TRAP transporter small permease family.</text>
</comment>
<protein>
    <recommendedName>
        <fullName evidence="7">TRAP transporter small permease protein</fullName>
    </recommendedName>
</protein>
<keyword evidence="10" id="KW-1185">Reference proteome</keyword>
<feature type="transmembrane region" description="Helical" evidence="7">
    <location>
        <begin position="26"/>
        <end position="49"/>
    </location>
</feature>
<dbReference type="Proteomes" id="UP000203589">
    <property type="component" value="Chromosome"/>
</dbReference>
<dbReference type="KEGG" id="aht:ANTHELSMS3_00945"/>
<keyword evidence="3" id="KW-1003">Cell membrane</keyword>
<feature type="transmembrane region" description="Helical" evidence="7">
    <location>
        <begin position="69"/>
        <end position="86"/>
    </location>
</feature>
<evidence type="ECO:0000256" key="3">
    <source>
        <dbReference type="ARBA" id="ARBA00022475"/>
    </source>
</evidence>
<name>A0A222E121_9RHOB</name>
<evidence type="ECO:0000256" key="4">
    <source>
        <dbReference type="ARBA" id="ARBA00022692"/>
    </source>
</evidence>
<gene>
    <name evidence="9" type="ORF">ANTHELSMS3_00945</name>
</gene>
<feature type="domain" description="Tripartite ATP-independent periplasmic transporters DctQ component" evidence="8">
    <location>
        <begin position="45"/>
        <end position="178"/>
    </location>
</feature>
<keyword evidence="6 7" id="KW-0472">Membrane</keyword>
<evidence type="ECO:0000256" key="7">
    <source>
        <dbReference type="RuleBase" id="RU369079"/>
    </source>
</evidence>
<keyword evidence="2 7" id="KW-0813">Transport</keyword>
<keyword evidence="7" id="KW-0997">Cell inner membrane</keyword>
<dbReference type="EMBL" id="CP022540">
    <property type="protein sequence ID" value="ASP19661.1"/>
    <property type="molecule type" value="Genomic_DNA"/>
</dbReference>
<feature type="transmembrane region" description="Helical" evidence="7">
    <location>
        <begin position="156"/>
        <end position="178"/>
    </location>
</feature>
<comment type="subunit">
    <text evidence="7">The complex comprises the extracytoplasmic solute receptor protein and the two transmembrane proteins.</text>
</comment>
<evidence type="ECO:0000313" key="9">
    <source>
        <dbReference type="EMBL" id="ASP19661.1"/>
    </source>
</evidence>
<accession>A0A222E121</accession>